<proteinExistence type="predicted"/>
<reference evidence="1" key="1">
    <citation type="submission" date="2022-11" db="EMBL/GenBank/DDBJ databases">
        <title>Robbsia betulipollinis sp. nov., isolated from pollen of birch (Betula pendula).</title>
        <authorList>
            <person name="Shi H."/>
            <person name="Ambika Manirajan B."/>
            <person name="Ratering S."/>
            <person name="Geissler-Plaum R."/>
            <person name="Schnell S."/>
        </authorList>
    </citation>
    <scope>NUCLEOTIDE SEQUENCE</scope>
    <source>
        <strain evidence="1">Bb-Pol-6</strain>
    </source>
</reference>
<organism evidence="1 2">
    <name type="scientific">Robbsia betulipollinis</name>
    <dbReference type="NCBI Taxonomy" id="2981849"/>
    <lineage>
        <taxon>Bacteria</taxon>
        <taxon>Pseudomonadati</taxon>
        <taxon>Pseudomonadota</taxon>
        <taxon>Betaproteobacteria</taxon>
        <taxon>Burkholderiales</taxon>
        <taxon>Burkholderiaceae</taxon>
        <taxon>Robbsia</taxon>
    </lineage>
</organism>
<gene>
    <name evidence="1" type="ORF">OVY01_13525</name>
</gene>
<dbReference type="RefSeq" id="WP_267848133.1">
    <property type="nucleotide sequence ID" value="NZ_JAPMXC010000003.1"/>
</dbReference>
<protein>
    <submittedName>
        <fullName evidence="1">Uncharacterized protein</fullName>
    </submittedName>
</protein>
<comment type="caution">
    <text evidence="1">The sequence shown here is derived from an EMBL/GenBank/DDBJ whole genome shotgun (WGS) entry which is preliminary data.</text>
</comment>
<name>A0ABT3ZNW6_9BURK</name>
<dbReference type="EMBL" id="JAPMXC010000003">
    <property type="protein sequence ID" value="MCY0388239.1"/>
    <property type="molecule type" value="Genomic_DNA"/>
</dbReference>
<accession>A0ABT3ZNW6</accession>
<evidence type="ECO:0000313" key="2">
    <source>
        <dbReference type="Proteomes" id="UP001082899"/>
    </source>
</evidence>
<dbReference type="Proteomes" id="UP001082899">
    <property type="component" value="Unassembled WGS sequence"/>
</dbReference>
<evidence type="ECO:0000313" key="1">
    <source>
        <dbReference type="EMBL" id="MCY0388239.1"/>
    </source>
</evidence>
<keyword evidence="2" id="KW-1185">Reference proteome</keyword>
<sequence length="59" mass="6722">MTTSTTVKARVSAMIDREMQRCARAMGDGAWEQHHEWVQAYLVTSAKVWLLEQSRKGAL</sequence>